<feature type="compositionally biased region" description="Basic and acidic residues" evidence="13">
    <location>
        <begin position="453"/>
        <end position="483"/>
    </location>
</feature>
<dbReference type="PANTHER" id="PTHR24403">
    <property type="entry name" value="ZINC FINGER PROTEIN"/>
    <property type="match status" value="1"/>
</dbReference>
<dbReference type="SMART" id="SM00355">
    <property type="entry name" value="ZnF_C2H2"/>
    <property type="match status" value="7"/>
</dbReference>
<keyword evidence="3" id="KW-0479">Metal-binding</keyword>
<evidence type="ECO:0000256" key="2">
    <source>
        <dbReference type="ARBA" id="ARBA00022473"/>
    </source>
</evidence>
<evidence type="ECO:0000256" key="11">
    <source>
        <dbReference type="ARBA" id="ARBA00071730"/>
    </source>
</evidence>
<reference evidence="15" key="1">
    <citation type="submission" date="2021-12" db="EMBL/GenBank/DDBJ databases">
        <authorList>
            <person name="King R."/>
        </authorList>
    </citation>
    <scope>NUCLEOTIDE SEQUENCE</scope>
</reference>
<dbReference type="AlphaFoldDB" id="A0A9P0BM95"/>
<feature type="region of interest" description="Disordered" evidence="13">
    <location>
        <begin position="389"/>
        <end position="409"/>
    </location>
</feature>
<dbReference type="EMBL" id="LR824004">
    <property type="protein sequence ID" value="CAH0578192.1"/>
    <property type="molecule type" value="Genomic_DNA"/>
</dbReference>
<evidence type="ECO:0000313" key="15">
    <source>
        <dbReference type="EMBL" id="CAH0578192.1"/>
    </source>
</evidence>
<evidence type="ECO:0000256" key="10">
    <source>
        <dbReference type="ARBA" id="ARBA00061755"/>
    </source>
</evidence>
<evidence type="ECO:0000256" key="3">
    <source>
        <dbReference type="ARBA" id="ARBA00022723"/>
    </source>
</evidence>
<feature type="domain" description="C2H2-type" evidence="14">
    <location>
        <begin position="892"/>
        <end position="913"/>
    </location>
</feature>
<dbReference type="FunFam" id="3.30.160.60:FF:001612">
    <property type="entry name" value="MEP-1, isoform A"/>
    <property type="match status" value="1"/>
</dbReference>
<evidence type="ECO:0000256" key="12">
    <source>
        <dbReference type="ARBA" id="ARBA00080128"/>
    </source>
</evidence>
<feature type="region of interest" description="Disordered" evidence="13">
    <location>
        <begin position="159"/>
        <end position="203"/>
    </location>
</feature>
<feature type="region of interest" description="Disordered" evidence="13">
    <location>
        <begin position="453"/>
        <end position="546"/>
    </location>
</feature>
<feature type="compositionally biased region" description="Low complexity" evidence="13">
    <location>
        <begin position="224"/>
        <end position="233"/>
    </location>
</feature>
<dbReference type="Proteomes" id="UP001154114">
    <property type="component" value="Chromosome 1"/>
</dbReference>
<dbReference type="GO" id="GO:0008270">
    <property type="term" value="F:zinc ion binding"/>
    <property type="evidence" value="ECO:0007669"/>
    <property type="project" value="UniProtKB-KW"/>
</dbReference>
<dbReference type="PANTHER" id="PTHR24403:SF106">
    <property type="entry name" value="PR_SET DOMAIN 13"/>
    <property type="match status" value="1"/>
</dbReference>
<organism evidence="15 16">
    <name type="scientific">Chrysodeixis includens</name>
    <name type="common">Soybean looper</name>
    <name type="synonym">Pseudoplusia includens</name>
    <dbReference type="NCBI Taxonomy" id="689277"/>
    <lineage>
        <taxon>Eukaryota</taxon>
        <taxon>Metazoa</taxon>
        <taxon>Ecdysozoa</taxon>
        <taxon>Arthropoda</taxon>
        <taxon>Hexapoda</taxon>
        <taxon>Insecta</taxon>
        <taxon>Pterygota</taxon>
        <taxon>Neoptera</taxon>
        <taxon>Endopterygota</taxon>
        <taxon>Lepidoptera</taxon>
        <taxon>Glossata</taxon>
        <taxon>Ditrysia</taxon>
        <taxon>Noctuoidea</taxon>
        <taxon>Noctuidae</taxon>
        <taxon>Plusiinae</taxon>
        <taxon>Chrysodeixis</taxon>
    </lineage>
</organism>
<keyword evidence="4" id="KW-0677">Repeat</keyword>
<feature type="compositionally biased region" description="Polar residues" evidence="13">
    <location>
        <begin position="848"/>
        <end position="866"/>
    </location>
</feature>
<evidence type="ECO:0000313" key="16">
    <source>
        <dbReference type="Proteomes" id="UP001154114"/>
    </source>
</evidence>
<feature type="domain" description="C2H2-type" evidence="14">
    <location>
        <begin position="930"/>
        <end position="951"/>
    </location>
</feature>
<gene>
    <name evidence="15" type="ORF">CINC_LOCUS543</name>
</gene>
<dbReference type="GO" id="GO:0045944">
    <property type="term" value="P:positive regulation of transcription by RNA polymerase II"/>
    <property type="evidence" value="ECO:0007669"/>
    <property type="project" value="TreeGrafter"/>
</dbReference>
<keyword evidence="5" id="KW-0863">Zinc-finger</keyword>
<comment type="subcellular location">
    <subcellularLocation>
        <location evidence="1">Nucleus</location>
    </subcellularLocation>
</comment>
<protein>
    <recommendedName>
        <fullName evidence="11">MOG interacting and ectopic P-granules protein 1</fullName>
    </recommendedName>
    <alternativeName>
        <fullName evidence="12">Nuclear zinc finger protein</fullName>
    </alternativeName>
</protein>
<evidence type="ECO:0000256" key="6">
    <source>
        <dbReference type="ARBA" id="ARBA00022782"/>
    </source>
</evidence>
<feature type="region of interest" description="Disordered" evidence="13">
    <location>
        <begin position="848"/>
        <end position="884"/>
    </location>
</feature>
<name>A0A9P0BM95_CHRIL</name>
<evidence type="ECO:0000256" key="7">
    <source>
        <dbReference type="ARBA" id="ARBA00022833"/>
    </source>
</evidence>
<accession>A0A9P0BM95</accession>
<feature type="domain" description="C2H2-type" evidence="14">
    <location>
        <begin position="1003"/>
        <end position="1024"/>
    </location>
</feature>
<sequence length="1076" mass="119862">MNGEVNGTMDKPVEACAPSPPDNLQDEQKDASEGCDNETTLCENSNNTEDSNHLDSENSQECITICNPENSENDISNGSDSQKHVIKLSSTVSEHENSNNAFLENNSGNSNESYAESVNSLHTVSESTEQIIIHKIDEKSKDESPVRKFTTGTTSITHISQIDENSDDLDTDDSSVDVYGGGRRAEDTVSINSDSDGEGTDDLSQEGVLSIKRHNIIILENENEGSSSVNENSHGSPSPEVQEIISDNDNEEVVLADDKSNTNDSDIKIQLRRSSRAIKRKRYNDEMENGDHDTNAVAVPIYANFLRKSSNIVINDTKVLADMAANQMKNSQFDNKKSEPTVVIIDTTGSTNSEKSNNAPRKHTQVPIGTEITAQNYYTSLQIRGTTVTPVSTKSNASTQSSQTPQPSILPSLTDDMFVVEAPSFIVPYVYEKPSIKPFREFVDLLGKELDEKKAKEEREKKLKEKEKRDKEKEKDKQVKADKGEDDDADEEGSSHAASEAEPSDEKAEDKKKKKKDKRKRGDEDDASWDGETSTDSEDEILMSEEDDKTITIKDKVDAINKIKGVSDLTADKVCSTKSDNYFDCSLGKFFINIGLSLVQEYVQSDLLKQQNRKLNREKKTGVNTKSTEQSIASLMKNLELSKETNVPYSFPQSKCEFCSFKTESKLAMSHHLETPHMKNNVYKCNFCAFEIRSPHDILFHMEAEHNIRGRLERAPAYHQCANCPFEDNGKGKLARHLIPCAKKFKPDLNLAPQLEWEPPAKIPKITRSRNNMLGPYQSTFNRNIVGKNLGGPSLYVSSVTPGASSYRPRGRTPLPVAPRAVAGHGSASVLRGGVTVRQTTPILMNSNYSANNTKQKSIHQPSISITPLPRQPQPVQQPQPSHNSKSTFVICEICDGYIKDLDQLRNHMQWIHKVKIHPKMIYNRPPLNCQKCQFRFFTDQGLERHLLGSHGLVTSSMQEAANKGKDAGRCPVCGRVYQWKLLNHVARDHNLTLKPAHLSYKCTVCTATFGMYKQFENHVYSAHSVVAKRVMDKSKGAAPVKSNRESLLKPLKISEEITIIPQPVKVASTPADDNH</sequence>
<comment type="function">
    <text evidence="9">Has a broad role in development, specifically in the genetic pathway SynMuvB that negatively regulates specification of the vulval cell fate. Required for fem-3 3'-UTR-mediated repression in the regulation of the sperm/oocyte switch. Acts by regulating the translation of fem-3 mRNA, by binding to its 3'-UTR.</text>
</comment>
<keyword evidence="8" id="KW-0539">Nucleus</keyword>
<feature type="compositionally biased region" description="Acidic residues" evidence="13">
    <location>
        <begin position="164"/>
        <end position="175"/>
    </location>
</feature>
<keyword evidence="6" id="KW-0221">Differentiation</keyword>
<dbReference type="InterPro" id="IPR013087">
    <property type="entry name" value="Znf_C2H2_type"/>
</dbReference>
<comment type="subunit">
    <text evidence="10">Interacts with hda-1, let-418, lin-1, mog-1, mog-4, mog-5, mog-6, pie-1 and unc-98.</text>
</comment>
<feature type="region of interest" description="Disordered" evidence="13">
    <location>
        <begin position="222"/>
        <end position="242"/>
    </location>
</feature>
<feature type="region of interest" description="Disordered" evidence="13">
    <location>
        <begin position="1"/>
        <end position="58"/>
    </location>
</feature>
<feature type="region of interest" description="Disordered" evidence="13">
    <location>
        <begin position="89"/>
        <end position="115"/>
    </location>
</feature>
<keyword evidence="2" id="KW-0217">Developmental protein</keyword>
<evidence type="ECO:0000256" key="13">
    <source>
        <dbReference type="SAM" id="MobiDB-lite"/>
    </source>
</evidence>
<evidence type="ECO:0000256" key="8">
    <source>
        <dbReference type="ARBA" id="ARBA00023242"/>
    </source>
</evidence>
<evidence type="ECO:0000256" key="1">
    <source>
        <dbReference type="ARBA" id="ARBA00004123"/>
    </source>
</evidence>
<evidence type="ECO:0000256" key="5">
    <source>
        <dbReference type="ARBA" id="ARBA00022771"/>
    </source>
</evidence>
<evidence type="ECO:0000256" key="4">
    <source>
        <dbReference type="ARBA" id="ARBA00022737"/>
    </source>
</evidence>
<feature type="compositionally biased region" description="Low complexity" evidence="13">
    <location>
        <begin position="398"/>
        <end position="409"/>
    </location>
</feature>
<dbReference type="OrthoDB" id="6110130at2759"/>
<feature type="compositionally biased region" description="Polar residues" evidence="13">
    <location>
        <begin position="37"/>
        <end position="49"/>
    </location>
</feature>
<dbReference type="Gene3D" id="3.30.160.60">
    <property type="entry name" value="Classic Zinc Finger"/>
    <property type="match status" value="3"/>
</dbReference>
<dbReference type="InterPro" id="IPR050688">
    <property type="entry name" value="Zinc_finger/UBP_domain"/>
</dbReference>
<dbReference type="GO" id="GO:0005634">
    <property type="term" value="C:nucleus"/>
    <property type="evidence" value="ECO:0007669"/>
    <property type="project" value="UniProtKB-SubCell"/>
</dbReference>
<dbReference type="GO" id="GO:0030154">
    <property type="term" value="P:cell differentiation"/>
    <property type="evidence" value="ECO:0007669"/>
    <property type="project" value="UniProtKB-KW"/>
</dbReference>
<keyword evidence="16" id="KW-1185">Reference proteome</keyword>
<evidence type="ECO:0000259" key="14">
    <source>
        <dbReference type="PROSITE" id="PS00028"/>
    </source>
</evidence>
<proteinExistence type="predicted"/>
<evidence type="ECO:0000256" key="9">
    <source>
        <dbReference type="ARBA" id="ARBA00060356"/>
    </source>
</evidence>
<keyword evidence="7" id="KW-0862">Zinc</keyword>
<feature type="compositionally biased region" description="Acidic residues" evidence="13">
    <location>
        <begin position="524"/>
        <end position="546"/>
    </location>
</feature>
<dbReference type="PROSITE" id="PS00028">
    <property type="entry name" value="ZINC_FINGER_C2H2_1"/>
    <property type="match status" value="3"/>
</dbReference>